<dbReference type="Proteomes" id="UP000256373">
    <property type="component" value="Unassembled WGS sequence"/>
</dbReference>
<dbReference type="AlphaFoldDB" id="A0A3D8Y8W7"/>
<dbReference type="RefSeq" id="WP_115832193.1">
    <property type="nucleotide sequence ID" value="NZ_QNUL01000014.1"/>
</dbReference>
<proteinExistence type="predicted"/>
<dbReference type="PANTHER" id="PTHR48098:SF6">
    <property type="entry name" value="FERRI-BACILLIBACTIN ESTERASE BESA"/>
    <property type="match status" value="1"/>
</dbReference>
<dbReference type="InterPro" id="IPR029058">
    <property type="entry name" value="AB_hydrolase_fold"/>
</dbReference>
<sequence>MKTHQQSTSSIYSQYLEREVTLTIILPVTYQSSKTYKLLLFNDGQDIGALGLTNILDERGFEHDAFVTVGIHANHDRVQEYGTAGQADYADRGTRAFNTTRFVLNELIPFLSGTYSVMATDIVYAGFSLGGLMALDIVWAHPDVFSKVGIFSGALWWRQKALNEGYEENDRIMHARIRNGNFSPGLQFWFQCGTDDETDDRDQDGVIDSIQDTLECIAELERKGYGWKTDICYVEVKGGEHNVPTWAAVMPGFLQWAFPEQNEKAISPIW</sequence>
<gene>
    <name evidence="1" type="ORF">DSL64_17070</name>
</gene>
<evidence type="ECO:0000313" key="1">
    <source>
        <dbReference type="EMBL" id="REA59777.1"/>
    </source>
</evidence>
<reference evidence="1 2" key="1">
    <citation type="submission" date="2018-07" db="EMBL/GenBank/DDBJ databases">
        <title>Dyadobacter roseus sp. nov., isolated from rose rhizosphere soil.</title>
        <authorList>
            <person name="Chen L."/>
        </authorList>
    </citation>
    <scope>NUCLEOTIDE SEQUENCE [LARGE SCALE GENOMIC DNA]</scope>
    <source>
        <strain evidence="1 2">RS19</strain>
    </source>
</reference>
<protein>
    <submittedName>
        <fullName evidence="1">Esterase family protein</fullName>
    </submittedName>
</protein>
<name>A0A3D8Y8W7_9BACT</name>
<dbReference type="PANTHER" id="PTHR48098">
    <property type="entry name" value="ENTEROCHELIN ESTERASE-RELATED"/>
    <property type="match status" value="1"/>
</dbReference>
<accession>A0A3D8Y8W7</accession>
<comment type="caution">
    <text evidence="1">The sequence shown here is derived from an EMBL/GenBank/DDBJ whole genome shotgun (WGS) entry which is preliminary data.</text>
</comment>
<organism evidence="1 2">
    <name type="scientific">Dyadobacter luteus</name>
    <dbReference type="NCBI Taxonomy" id="2259619"/>
    <lineage>
        <taxon>Bacteria</taxon>
        <taxon>Pseudomonadati</taxon>
        <taxon>Bacteroidota</taxon>
        <taxon>Cytophagia</taxon>
        <taxon>Cytophagales</taxon>
        <taxon>Spirosomataceae</taxon>
        <taxon>Dyadobacter</taxon>
    </lineage>
</organism>
<dbReference type="SUPFAM" id="SSF53474">
    <property type="entry name" value="alpha/beta-Hydrolases"/>
    <property type="match status" value="1"/>
</dbReference>
<dbReference type="Gene3D" id="3.40.50.1820">
    <property type="entry name" value="alpha/beta hydrolase"/>
    <property type="match status" value="1"/>
</dbReference>
<keyword evidence="2" id="KW-1185">Reference proteome</keyword>
<dbReference type="Pfam" id="PF00756">
    <property type="entry name" value="Esterase"/>
    <property type="match status" value="1"/>
</dbReference>
<dbReference type="OrthoDB" id="9784036at2"/>
<dbReference type="EMBL" id="QNUL01000014">
    <property type="protein sequence ID" value="REA59777.1"/>
    <property type="molecule type" value="Genomic_DNA"/>
</dbReference>
<dbReference type="InterPro" id="IPR050583">
    <property type="entry name" value="Mycobacterial_A85_antigen"/>
</dbReference>
<evidence type="ECO:0000313" key="2">
    <source>
        <dbReference type="Proteomes" id="UP000256373"/>
    </source>
</evidence>
<dbReference type="InterPro" id="IPR000801">
    <property type="entry name" value="Esterase-like"/>
</dbReference>